<evidence type="ECO:0000313" key="2">
    <source>
        <dbReference type="EMBL" id="KPY65911.1"/>
    </source>
</evidence>
<sequence>MKKLKEINILIKKVSDLLRRYKRSEWADKLDECAEALFDDADYALSKIMSLYGGSGSISDIILYDNGKVLFEENNTFHELLSEIYGLCSGAN</sequence>
<proteinExistence type="predicted"/>
<accession>A0A0Q0AT37</accession>
<protein>
    <recommendedName>
        <fullName evidence="1">DUF6966 domain-containing protein</fullName>
    </recommendedName>
</protein>
<comment type="caution">
    <text evidence="2">The sequence shown here is derived from an EMBL/GenBank/DDBJ whole genome shotgun (WGS) entry which is preliminary data.</text>
</comment>
<reference evidence="2 3" key="1">
    <citation type="submission" date="2015-09" db="EMBL/GenBank/DDBJ databases">
        <title>Genome announcement of multiple Pseudomonas syringae strains.</title>
        <authorList>
            <person name="Thakur S."/>
            <person name="Wang P.W."/>
            <person name="Gong Y."/>
            <person name="Weir B.S."/>
            <person name="Guttman D.S."/>
        </authorList>
    </citation>
    <scope>NUCLEOTIDE SEQUENCE [LARGE SCALE GENOMIC DNA]</scope>
    <source>
        <strain evidence="2 3">ICMP16929</strain>
    </source>
</reference>
<name>A0A0Q0AT37_PSESX</name>
<dbReference type="InterPro" id="IPR054239">
    <property type="entry name" value="DUF6966"/>
</dbReference>
<dbReference type="Proteomes" id="UP000050384">
    <property type="component" value="Unassembled WGS sequence"/>
</dbReference>
<dbReference type="EMBL" id="LJRI01001289">
    <property type="protein sequence ID" value="KPY65911.1"/>
    <property type="molecule type" value="Genomic_DNA"/>
</dbReference>
<dbReference type="AlphaFoldDB" id="A0A0Q0AT37"/>
<organism evidence="2 3">
    <name type="scientific">Pseudomonas syringae pv. spinaceae</name>
    <dbReference type="NCBI Taxonomy" id="264459"/>
    <lineage>
        <taxon>Bacteria</taxon>
        <taxon>Pseudomonadati</taxon>
        <taxon>Pseudomonadota</taxon>
        <taxon>Gammaproteobacteria</taxon>
        <taxon>Pseudomonadales</taxon>
        <taxon>Pseudomonadaceae</taxon>
        <taxon>Pseudomonas</taxon>
        <taxon>Pseudomonas syringae</taxon>
    </lineage>
</organism>
<evidence type="ECO:0000259" key="1">
    <source>
        <dbReference type="Pfam" id="PF22294"/>
    </source>
</evidence>
<dbReference type="Pfam" id="PF22294">
    <property type="entry name" value="DUF6966"/>
    <property type="match status" value="1"/>
</dbReference>
<feature type="domain" description="DUF6966" evidence="1">
    <location>
        <begin position="21"/>
        <end position="69"/>
    </location>
</feature>
<dbReference type="RefSeq" id="WP_057428228.1">
    <property type="nucleotide sequence ID" value="NZ_LJRI01001289.1"/>
</dbReference>
<dbReference type="PATRIC" id="fig|264459.3.peg.6652"/>
<gene>
    <name evidence="2" type="ORF">ALO94_04262</name>
</gene>
<evidence type="ECO:0000313" key="3">
    <source>
        <dbReference type="Proteomes" id="UP000050384"/>
    </source>
</evidence>